<dbReference type="EMBL" id="JAHUZE010000002">
    <property type="protein sequence ID" value="MBV7378594.1"/>
    <property type="molecule type" value="Genomic_DNA"/>
</dbReference>
<dbReference type="InterPro" id="IPR055342">
    <property type="entry name" value="MreC_beta-barrel_core"/>
</dbReference>
<dbReference type="NCBIfam" id="TIGR00219">
    <property type="entry name" value="mreC"/>
    <property type="match status" value="1"/>
</dbReference>
<evidence type="ECO:0000256" key="1">
    <source>
        <dbReference type="SAM" id="Coils"/>
    </source>
</evidence>
<feature type="compositionally biased region" description="Polar residues" evidence="2">
    <location>
        <begin position="304"/>
        <end position="321"/>
    </location>
</feature>
<keyword evidence="1" id="KW-0175">Coiled coil</keyword>
<dbReference type="NCBIfam" id="NF010533">
    <property type="entry name" value="PRK13922.9-5"/>
    <property type="match status" value="1"/>
</dbReference>
<dbReference type="RefSeq" id="WP_218391789.1">
    <property type="nucleotide sequence ID" value="NZ_JAHUZE010000002.1"/>
</dbReference>
<evidence type="ECO:0000259" key="4">
    <source>
        <dbReference type="Pfam" id="PF04085"/>
    </source>
</evidence>
<comment type="caution">
    <text evidence="5">The sequence shown here is derived from an EMBL/GenBank/DDBJ whole genome shotgun (WGS) entry which is preliminary data.</text>
</comment>
<sequence length="342" mass="37835">MAKPTRTRNEDYVGPVRRILIGLTLFVLFALFLLWRIDSPRVERFRADLVDKVVPSFEWALVPVTKVSDMAEEFQSYSRIYEQNQELRRELQQLKAWKEAALQLEQENAKLRDLNNVRLDARLSYVTGVVLADSGSPFRQSVLINLGARDGLVDGWAAMDGLGLVGRISGVGERTARVILLTDSNSRIPVTVQPSGQTAILSGDNSSAPPLDFIENRDLVRPGDRVMSSGDGGVFPAGLLVGEIVQDRDRRLRVRLSADYERLQFLRVLRSHPGEAVMDDGALLVMNPVLAPVSEGDTSRCSDTEASGTDTSEPDTSQTDTISDRPEDCPPDDPEQTVEVTQ</sequence>
<dbReference type="PANTHER" id="PTHR34138">
    <property type="entry name" value="CELL SHAPE-DETERMINING PROTEIN MREC"/>
    <property type="match status" value="1"/>
</dbReference>
<dbReference type="Pfam" id="PF04085">
    <property type="entry name" value="MreC"/>
    <property type="match status" value="1"/>
</dbReference>
<dbReference type="PANTHER" id="PTHR34138:SF1">
    <property type="entry name" value="CELL SHAPE-DETERMINING PROTEIN MREC"/>
    <property type="match status" value="1"/>
</dbReference>
<dbReference type="InterPro" id="IPR007221">
    <property type="entry name" value="MreC"/>
</dbReference>
<gene>
    <name evidence="5" type="primary">mreC</name>
    <name evidence="5" type="ORF">KJP28_06615</name>
</gene>
<reference evidence="5 6" key="1">
    <citation type="submission" date="2021-05" db="EMBL/GenBank/DDBJ databases">
        <title>Culturable bacteria isolated from Daya Bay.</title>
        <authorList>
            <person name="Zheng W."/>
            <person name="Yu S."/>
            <person name="Huang Y."/>
        </authorList>
    </citation>
    <scope>NUCLEOTIDE SEQUENCE [LARGE SCALE GENOMIC DNA]</scope>
    <source>
        <strain evidence="5 6">DP4N28-5</strain>
    </source>
</reference>
<accession>A0ABS6T039</accession>
<evidence type="ECO:0000313" key="5">
    <source>
        <dbReference type="EMBL" id="MBV7378594.1"/>
    </source>
</evidence>
<keyword evidence="6" id="KW-1185">Reference proteome</keyword>
<dbReference type="Proteomes" id="UP000756530">
    <property type="component" value="Unassembled WGS sequence"/>
</dbReference>
<protein>
    <submittedName>
        <fullName evidence="5">Rod shape-determining protein MreC</fullName>
    </submittedName>
</protein>
<feature type="transmembrane region" description="Helical" evidence="3">
    <location>
        <begin position="19"/>
        <end position="37"/>
    </location>
</feature>
<organism evidence="5 6">
    <name type="scientific">Maritimibacter dapengensis</name>
    <dbReference type="NCBI Taxonomy" id="2836868"/>
    <lineage>
        <taxon>Bacteria</taxon>
        <taxon>Pseudomonadati</taxon>
        <taxon>Pseudomonadota</taxon>
        <taxon>Alphaproteobacteria</taxon>
        <taxon>Rhodobacterales</taxon>
        <taxon>Roseobacteraceae</taxon>
        <taxon>Maritimibacter</taxon>
    </lineage>
</organism>
<evidence type="ECO:0000256" key="3">
    <source>
        <dbReference type="SAM" id="Phobius"/>
    </source>
</evidence>
<evidence type="ECO:0000313" key="6">
    <source>
        <dbReference type="Proteomes" id="UP000756530"/>
    </source>
</evidence>
<feature type="region of interest" description="Disordered" evidence="2">
    <location>
        <begin position="294"/>
        <end position="342"/>
    </location>
</feature>
<name>A0ABS6T039_9RHOB</name>
<evidence type="ECO:0000256" key="2">
    <source>
        <dbReference type="SAM" id="MobiDB-lite"/>
    </source>
</evidence>
<keyword evidence="3" id="KW-0472">Membrane</keyword>
<proteinExistence type="predicted"/>
<feature type="domain" description="Rod shape-determining protein MreC beta-barrel core" evidence="4">
    <location>
        <begin position="130"/>
        <end position="269"/>
    </location>
</feature>
<keyword evidence="3" id="KW-1133">Transmembrane helix</keyword>
<feature type="coiled-coil region" evidence="1">
    <location>
        <begin position="84"/>
        <end position="114"/>
    </location>
</feature>
<keyword evidence="3" id="KW-0812">Transmembrane</keyword>